<gene>
    <name evidence="4" type="ORF">J5A58_04830</name>
</gene>
<dbReference type="Gene3D" id="1.25.40.10">
    <property type="entry name" value="Tetratricopeptide repeat domain"/>
    <property type="match status" value="1"/>
</dbReference>
<feature type="chain" id="PRO_5045698467" evidence="3">
    <location>
        <begin position="29"/>
        <end position="567"/>
    </location>
</feature>
<evidence type="ECO:0000256" key="1">
    <source>
        <dbReference type="ARBA" id="ARBA00022737"/>
    </source>
</evidence>
<sequence length="567" mass="62473">MKERMNMKLRTLILTIALVLGISTNISAQPGTVKKAADAAFTLTTFKADGSILATSNGVCISTDGIAISPWKPFIGADKAVIIDAKGQKHEVECLLGANEIYDIVKFQVNGKTIAAPLTTTVSANDEVWITPMPKSGNAEKADVVNVEKFMDKYNYAILKSTATDKLNGAPVFNTKGQVIGLFNISGDSQSSTDVNYANDFTVNGLSQNDITLRQSGICIGLPNKIEEAVVALMLSSEKPSNIHEAVVNDFIAKFPQSNDGYYALANIQIAKGEIANADKTMQTAVGKVTAKDEAHYNYARLIYRGTLAQDSEEKTKSVGWTLDKALDEIQKAQSTKANDAYRHLQAQIIFAKGDYAKAYTEFEALTKTKFNNPELYLEMAQSRQHLGATDQEILDLLNKSIELCDTPYVSTSAPYFYTRGQQLEKMGEYRKAVQDYYTYEYFNQGRLGAAFYYMREQCEVKGRMWQQALQDILIASRLDPKEALYPTEAGSLLLRLNKIDAAISAAQQAIQLDASLPDAYLILGIAQCESKQKEEGLKNIQKAKELGNTQADTFLQKYKVGSINSH</sequence>
<dbReference type="PANTHER" id="PTHR44858:SF1">
    <property type="entry name" value="UDP-N-ACETYLGLUCOSAMINE--PEPTIDE N-ACETYLGLUCOSAMINYLTRANSFERASE SPINDLY-RELATED"/>
    <property type="match status" value="1"/>
</dbReference>
<dbReference type="InterPro" id="IPR019734">
    <property type="entry name" value="TPR_rpt"/>
</dbReference>
<dbReference type="GO" id="GO:0008233">
    <property type="term" value="F:peptidase activity"/>
    <property type="evidence" value="ECO:0007669"/>
    <property type="project" value="UniProtKB-KW"/>
</dbReference>
<dbReference type="EMBL" id="CP072361">
    <property type="protein sequence ID" value="QUB74875.1"/>
    <property type="molecule type" value="Genomic_DNA"/>
</dbReference>
<dbReference type="SUPFAM" id="SSF50494">
    <property type="entry name" value="Trypsin-like serine proteases"/>
    <property type="match status" value="1"/>
</dbReference>
<evidence type="ECO:0000313" key="5">
    <source>
        <dbReference type="Proteomes" id="UP000682195"/>
    </source>
</evidence>
<dbReference type="SUPFAM" id="SSF48452">
    <property type="entry name" value="TPR-like"/>
    <property type="match status" value="2"/>
</dbReference>
<dbReference type="SMART" id="SM00028">
    <property type="entry name" value="TPR"/>
    <property type="match status" value="4"/>
</dbReference>
<keyword evidence="3" id="KW-0732">Signal</keyword>
<evidence type="ECO:0000256" key="2">
    <source>
        <dbReference type="ARBA" id="ARBA00022803"/>
    </source>
</evidence>
<keyword evidence="5" id="KW-1185">Reference proteome</keyword>
<keyword evidence="4" id="KW-0378">Hydrolase</keyword>
<keyword evidence="4" id="KW-0645">Protease</keyword>
<dbReference type="Proteomes" id="UP000682195">
    <property type="component" value="Chromosome 1"/>
</dbReference>
<dbReference type="GO" id="GO:0006508">
    <property type="term" value="P:proteolysis"/>
    <property type="evidence" value="ECO:0007669"/>
    <property type="project" value="UniProtKB-KW"/>
</dbReference>
<keyword evidence="1" id="KW-0677">Repeat</keyword>
<accession>A0ABX7XMK7</accession>
<dbReference type="InterPro" id="IPR050498">
    <property type="entry name" value="Ycf3"/>
</dbReference>
<dbReference type="InterPro" id="IPR009003">
    <property type="entry name" value="Peptidase_S1_PA"/>
</dbReference>
<evidence type="ECO:0000313" key="4">
    <source>
        <dbReference type="EMBL" id="QUB74875.1"/>
    </source>
</evidence>
<reference evidence="4 5" key="1">
    <citation type="submission" date="2021-03" db="EMBL/GenBank/DDBJ databases">
        <title>Human Oral Microbial Genomes.</title>
        <authorList>
            <person name="Johnston C.D."/>
            <person name="Chen T."/>
            <person name="Dewhirst F.E."/>
        </authorList>
    </citation>
    <scope>NUCLEOTIDE SEQUENCE [LARGE SCALE GENOMIC DNA]</scope>
    <source>
        <strain evidence="4 5">F0054</strain>
    </source>
</reference>
<dbReference type="PANTHER" id="PTHR44858">
    <property type="entry name" value="TETRATRICOPEPTIDE REPEAT PROTEIN 6"/>
    <property type="match status" value="1"/>
</dbReference>
<dbReference type="RefSeq" id="WP_211807024.1">
    <property type="nucleotide sequence ID" value="NZ_CP072361.1"/>
</dbReference>
<feature type="signal peptide" evidence="3">
    <location>
        <begin position="1"/>
        <end position="28"/>
    </location>
</feature>
<dbReference type="InterPro" id="IPR011990">
    <property type="entry name" value="TPR-like_helical_dom_sf"/>
</dbReference>
<evidence type="ECO:0000256" key="3">
    <source>
        <dbReference type="SAM" id="SignalP"/>
    </source>
</evidence>
<organism evidence="4 5">
    <name type="scientific">Prevotella melaninogenica</name>
    <dbReference type="NCBI Taxonomy" id="28132"/>
    <lineage>
        <taxon>Bacteria</taxon>
        <taxon>Pseudomonadati</taxon>
        <taxon>Bacteroidota</taxon>
        <taxon>Bacteroidia</taxon>
        <taxon>Bacteroidales</taxon>
        <taxon>Prevotellaceae</taxon>
        <taxon>Prevotella</taxon>
    </lineage>
</organism>
<name>A0ABX7XMK7_9BACT</name>
<proteinExistence type="predicted"/>
<keyword evidence="2" id="KW-0802">TPR repeat</keyword>
<protein>
    <submittedName>
        <fullName evidence="4">Serine protease</fullName>
    </submittedName>
</protein>